<dbReference type="GeneID" id="79788037"/>
<dbReference type="PATRIC" id="fig|1158601.3.peg.3562"/>
<comment type="caution">
    <text evidence="2">The sequence shown here is derived from an EMBL/GenBank/DDBJ whole genome shotgun (WGS) entry which is preliminary data.</text>
</comment>
<protein>
    <recommendedName>
        <fullName evidence="6">NEAT domain-containing protein</fullName>
    </recommendedName>
</protein>
<dbReference type="AlphaFoldDB" id="R2RC32"/>
<gene>
    <name evidence="3" type="ORF">I585_02773</name>
    <name evidence="2" type="ORF">UAI_03591</name>
</gene>
<dbReference type="OrthoDB" id="10018016at2"/>
<evidence type="ECO:0000313" key="2">
    <source>
        <dbReference type="EMBL" id="EOH73494.1"/>
    </source>
</evidence>
<sequence>MKKIFNFSLLGILFVNVMSPISVSAAESQPEPQVAKSSIQSEISPLATPYKTKVTLDNGESFKISRKFGYVVYDGQSARTSFRVISNDYEMKHMKISVLGSDDPWYNQESFSYDSGFQLPQITMALPRELGVPQLHDVNFELTNYSPGKVTFDIEIDFFIINLS</sequence>
<accession>R2RC32</accession>
<name>R2RC32_9ENTE</name>
<reference evidence="3 5" key="2">
    <citation type="submission" date="2013-03" db="EMBL/GenBank/DDBJ databases">
        <title>The Genome Sequence of Enterococcus malodoratus ATCC_43197 (PacBio/Illumina hybrid assembly).</title>
        <authorList>
            <consortium name="The Broad Institute Genomics Platform"/>
            <consortium name="The Broad Institute Genome Sequencing Center for Infectious Disease"/>
            <person name="Earl A."/>
            <person name="Russ C."/>
            <person name="Gilmore M."/>
            <person name="Surin D."/>
            <person name="Walker B."/>
            <person name="Young S."/>
            <person name="Zeng Q."/>
            <person name="Gargeya S."/>
            <person name="Fitzgerald M."/>
            <person name="Haas B."/>
            <person name="Abouelleil A."/>
            <person name="Allen A.W."/>
            <person name="Alvarado L."/>
            <person name="Arachchi H.M."/>
            <person name="Berlin A.M."/>
            <person name="Chapman S.B."/>
            <person name="Gainer-Dewar J."/>
            <person name="Goldberg J."/>
            <person name="Griggs A."/>
            <person name="Gujja S."/>
            <person name="Hansen M."/>
            <person name="Howarth C."/>
            <person name="Imamovic A."/>
            <person name="Ireland A."/>
            <person name="Larimer J."/>
            <person name="McCowan C."/>
            <person name="Murphy C."/>
            <person name="Pearson M."/>
            <person name="Poon T.W."/>
            <person name="Priest M."/>
            <person name="Roberts A."/>
            <person name="Saif S."/>
            <person name="Shea T."/>
            <person name="Sisk P."/>
            <person name="Sykes S."/>
            <person name="Wortman J."/>
            <person name="Nusbaum C."/>
            <person name="Birren B."/>
        </authorList>
    </citation>
    <scope>NUCLEOTIDE SEQUENCE [LARGE SCALE GENOMIC DNA]</scope>
    <source>
        <strain evidence="3 5">ATCC 43197</strain>
    </source>
</reference>
<reference evidence="2 4" key="1">
    <citation type="submission" date="2013-02" db="EMBL/GenBank/DDBJ databases">
        <title>The Genome Sequence of Enterococcus malodoratus ATCC_43197.</title>
        <authorList>
            <consortium name="The Broad Institute Genome Sequencing Platform"/>
            <consortium name="The Broad Institute Genome Sequencing Center for Infectious Disease"/>
            <person name="Earl A.M."/>
            <person name="Gilmore M.S."/>
            <person name="Lebreton F."/>
            <person name="Walker B."/>
            <person name="Young S.K."/>
            <person name="Zeng Q."/>
            <person name="Gargeya S."/>
            <person name="Fitzgerald M."/>
            <person name="Haas B."/>
            <person name="Abouelleil A."/>
            <person name="Alvarado L."/>
            <person name="Arachchi H.M."/>
            <person name="Berlin A.M."/>
            <person name="Chapman S.B."/>
            <person name="Dewar J."/>
            <person name="Goldberg J."/>
            <person name="Griggs A."/>
            <person name="Gujja S."/>
            <person name="Hansen M."/>
            <person name="Howarth C."/>
            <person name="Imamovic A."/>
            <person name="Larimer J."/>
            <person name="McCowan C."/>
            <person name="Murphy C."/>
            <person name="Neiman D."/>
            <person name="Pearson M."/>
            <person name="Priest M."/>
            <person name="Roberts A."/>
            <person name="Saif S."/>
            <person name="Shea T."/>
            <person name="Sisk P."/>
            <person name="Sykes S."/>
            <person name="Wortman J."/>
            <person name="Nusbaum C."/>
            <person name="Birren B."/>
        </authorList>
    </citation>
    <scope>NUCLEOTIDE SEQUENCE [LARGE SCALE GENOMIC DNA]</scope>
    <source>
        <strain evidence="2 4">ATCC 43197</strain>
    </source>
</reference>
<evidence type="ECO:0000313" key="3">
    <source>
        <dbReference type="EMBL" id="EOT67252.1"/>
    </source>
</evidence>
<dbReference type="Proteomes" id="UP000014148">
    <property type="component" value="Unassembled WGS sequence"/>
</dbReference>
<dbReference type="Proteomes" id="UP000013783">
    <property type="component" value="Unassembled WGS sequence"/>
</dbReference>
<evidence type="ECO:0000256" key="1">
    <source>
        <dbReference type="SAM" id="SignalP"/>
    </source>
</evidence>
<proteinExistence type="predicted"/>
<dbReference type="EMBL" id="AJAK01000024">
    <property type="protein sequence ID" value="EOH73494.1"/>
    <property type="molecule type" value="Genomic_DNA"/>
</dbReference>
<feature type="signal peptide" evidence="1">
    <location>
        <begin position="1"/>
        <end position="25"/>
    </location>
</feature>
<evidence type="ECO:0008006" key="6">
    <source>
        <dbReference type="Google" id="ProtNLM"/>
    </source>
</evidence>
<keyword evidence="1" id="KW-0732">Signal</keyword>
<dbReference type="EMBL" id="ASWA01000003">
    <property type="protein sequence ID" value="EOT67252.1"/>
    <property type="molecule type" value="Genomic_DNA"/>
</dbReference>
<keyword evidence="5" id="KW-1185">Reference proteome</keyword>
<feature type="chain" id="PRO_5004355384" description="NEAT domain-containing protein" evidence="1">
    <location>
        <begin position="26"/>
        <end position="164"/>
    </location>
</feature>
<evidence type="ECO:0000313" key="4">
    <source>
        <dbReference type="Proteomes" id="UP000013783"/>
    </source>
</evidence>
<dbReference type="RefSeq" id="WP_010742381.1">
    <property type="nucleotide sequence ID" value="NZ_KB946251.1"/>
</dbReference>
<organism evidence="2 4">
    <name type="scientific">Enterococcus malodoratus ATCC 43197</name>
    <dbReference type="NCBI Taxonomy" id="1158601"/>
    <lineage>
        <taxon>Bacteria</taxon>
        <taxon>Bacillati</taxon>
        <taxon>Bacillota</taxon>
        <taxon>Bacilli</taxon>
        <taxon>Lactobacillales</taxon>
        <taxon>Enterococcaceae</taxon>
        <taxon>Enterococcus</taxon>
    </lineage>
</organism>
<evidence type="ECO:0000313" key="5">
    <source>
        <dbReference type="Proteomes" id="UP000014148"/>
    </source>
</evidence>